<dbReference type="AlphaFoldDB" id="A0A1Y5P5G7"/>
<keyword evidence="2" id="KW-0067">ATP-binding</keyword>
<dbReference type="Pfam" id="PF13191">
    <property type="entry name" value="AAA_16"/>
    <property type="match status" value="1"/>
</dbReference>
<dbReference type="EMBL" id="FLQS01000006">
    <property type="protein sequence ID" value="SBS72559.1"/>
    <property type="molecule type" value="Genomic_DNA"/>
</dbReference>
<dbReference type="InterPro" id="IPR027417">
    <property type="entry name" value="P-loop_NTPase"/>
</dbReference>
<evidence type="ECO:0000259" key="3">
    <source>
        <dbReference type="PROSITE" id="PS50125"/>
    </source>
</evidence>
<dbReference type="SMART" id="SM00044">
    <property type="entry name" value="CYCc"/>
    <property type="match status" value="1"/>
</dbReference>
<dbReference type="GO" id="GO:0005737">
    <property type="term" value="C:cytoplasm"/>
    <property type="evidence" value="ECO:0007669"/>
    <property type="project" value="TreeGrafter"/>
</dbReference>
<gene>
    <name evidence="4" type="ORF">MHPYR_140054</name>
</gene>
<dbReference type="SUPFAM" id="SSF52540">
    <property type="entry name" value="P-loop containing nucleoside triphosphate hydrolases"/>
    <property type="match status" value="1"/>
</dbReference>
<reference evidence="4" key="1">
    <citation type="submission" date="2016-03" db="EMBL/GenBank/DDBJ databases">
        <authorList>
            <person name="Ploux O."/>
        </authorList>
    </citation>
    <scope>NUCLEOTIDE SEQUENCE</scope>
    <source>
        <strain evidence="4">UC10</strain>
    </source>
</reference>
<organism evidence="4">
    <name type="scientific">uncultured Mycobacterium sp</name>
    <dbReference type="NCBI Taxonomy" id="171292"/>
    <lineage>
        <taxon>Bacteria</taxon>
        <taxon>Bacillati</taxon>
        <taxon>Actinomycetota</taxon>
        <taxon>Actinomycetes</taxon>
        <taxon>Mycobacteriales</taxon>
        <taxon>Mycobacteriaceae</taxon>
        <taxon>Mycobacterium</taxon>
        <taxon>environmental samples</taxon>
    </lineage>
</organism>
<proteinExistence type="predicted"/>
<dbReference type="SUPFAM" id="SSF55073">
    <property type="entry name" value="Nucleotide cyclase"/>
    <property type="match status" value="1"/>
</dbReference>
<dbReference type="GO" id="GO:0009190">
    <property type="term" value="P:cyclic nucleotide biosynthetic process"/>
    <property type="evidence" value="ECO:0007669"/>
    <property type="project" value="InterPro"/>
</dbReference>
<dbReference type="PANTHER" id="PTHR16305:SF28">
    <property type="entry name" value="GUANYLATE CYCLASE DOMAIN-CONTAINING PROTEIN"/>
    <property type="match status" value="1"/>
</dbReference>
<dbReference type="PANTHER" id="PTHR16305">
    <property type="entry name" value="TESTICULAR SOLUBLE ADENYLYL CYCLASE"/>
    <property type="match status" value="1"/>
</dbReference>
<dbReference type="InterPro" id="IPR001054">
    <property type="entry name" value="A/G_cyclase"/>
</dbReference>
<name>A0A1Y5P5G7_9MYCO</name>
<dbReference type="GO" id="GO:0035556">
    <property type="term" value="P:intracellular signal transduction"/>
    <property type="evidence" value="ECO:0007669"/>
    <property type="project" value="InterPro"/>
</dbReference>
<protein>
    <submittedName>
        <fullName evidence="4">Adenylate/guanylate cyclase</fullName>
    </submittedName>
</protein>
<dbReference type="GO" id="GO:0005524">
    <property type="term" value="F:ATP binding"/>
    <property type="evidence" value="ECO:0007669"/>
    <property type="project" value="UniProtKB-KW"/>
</dbReference>
<sequence length="1061" mass="113595">MVGAGEESVSTCGSCGNDLRARAQFCDVCGSAVVWQSVRGEYKQVTVLFADVVGSMRLAASLRPEQLQAVMHELFNRTAAVIQRFQGTVAMFTGDGLMALFGAPLALEDHALRACISALEIQSVTKQFAAELLRNNGIDLKLRIGLNSGEVVAGEVGSGRGTYTAIGHPVGMAQRMESAAPPDGVLCSESTARLVEGSATLGPLTNVRIKGSDEPVPATQLLDVRLDRMVLGRGESQLVGRDAEFGDLTSMFDTGQGGTVRVVGAPGLGKTLLAHQFAEYAAARNTRIVVARCEAHTTGVAFRALARTLRALFDVDGLAPPEARARVASQCDALSPESTDTPMLFDAMGIAEGDAPPQFSVDGRRHRLVEMMTGVVRAQGRRTVFVLEDAHWIDGPSDDVIAAFATAVAETGSMFVTTYRPEFRGALHRSSTHTIELGTLSNAAAEQAVAQILGTDPSTVQLGQQVAQAAAGNPFFAEEIVRDLAGRGVLKGNRGGYRVSGTVDHIFVPATVQAVLAARIDRLRPETKSILNAAAVIGSRFDVDTLQTVQPQTTPNAMAELVAAQLIDQTEFVPAQRFCFHHPLVRTVAYDSQLHATRARTHNAVAEAIQRRPSFSDESAAMVAAHLEAAGQLSDAYLWRMRAAAWLRPRDLAAARSQWDSARRIADGLPDSDSETLHKRISPRTMLVSTTLYVRDEFATDDTYRELRELAMRSRDTTSLAVGMAGRIFSMSVNDSRASDAKPLASELYALATGIRCDAATKALMLNSVGFTEFANGEFRSARAVAEEILRLAPECPVTEIAPAQALLGLVQTCLGDVTPGLRNLRVALERVRSLHPVIVASVQLYSALVGALGLVDPGELLSGAHEAWQRAESFGDICGTVMAGWTYGTILLRTSDSRDEEALGLLRRVRATIDEHRLGACSLATISTDLALNAARNGHLDDAISELHASFERFLSGFPTFAAFPGEALVELLVGRASPGDLAEANQVLARWRECGFDIPGLRLWSLRAQALIARAHGDATAYHRRAGDYLALCEQLGAIGRLDDARRLAAAAGVTTTTR</sequence>
<dbReference type="Pfam" id="PF00211">
    <property type="entry name" value="Guanylate_cyc"/>
    <property type="match status" value="1"/>
</dbReference>
<dbReference type="InterPro" id="IPR041664">
    <property type="entry name" value="AAA_16"/>
</dbReference>
<accession>A0A1Y5P5G7</accession>
<dbReference type="Gene3D" id="3.40.50.300">
    <property type="entry name" value="P-loop containing nucleotide triphosphate hydrolases"/>
    <property type="match status" value="1"/>
</dbReference>
<evidence type="ECO:0000313" key="4">
    <source>
        <dbReference type="EMBL" id="SBS72559.1"/>
    </source>
</evidence>
<dbReference type="InterPro" id="IPR029787">
    <property type="entry name" value="Nucleotide_cyclase"/>
</dbReference>
<evidence type="ECO:0000256" key="1">
    <source>
        <dbReference type="ARBA" id="ARBA00022741"/>
    </source>
</evidence>
<dbReference type="PROSITE" id="PS50125">
    <property type="entry name" value="GUANYLATE_CYCLASE_2"/>
    <property type="match status" value="1"/>
</dbReference>
<keyword evidence="1" id="KW-0547">Nucleotide-binding</keyword>
<dbReference type="Gene3D" id="3.30.70.1230">
    <property type="entry name" value="Nucleotide cyclase"/>
    <property type="match status" value="1"/>
</dbReference>
<feature type="domain" description="Guanylate cyclase" evidence="3">
    <location>
        <begin position="46"/>
        <end position="177"/>
    </location>
</feature>
<dbReference type="GO" id="GO:0004016">
    <property type="term" value="F:adenylate cyclase activity"/>
    <property type="evidence" value="ECO:0007669"/>
    <property type="project" value="TreeGrafter"/>
</dbReference>
<dbReference type="InterPro" id="IPR011990">
    <property type="entry name" value="TPR-like_helical_dom_sf"/>
</dbReference>
<evidence type="ECO:0000256" key="2">
    <source>
        <dbReference type="ARBA" id="ARBA00022840"/>
    </source>
</evidence>
<dbReference type="Gene3D" id="1.25.40.10">
    <property type="entry name" value="Tetratricopeptide repeat domain"/>
    <property type="match status" value="1"/>
</dbReference>
<dbReference type="CDD" id="cd07302">
    <property type="entry name" value="CHD"/>
    <property type="match status" value="1"/>
</dbReference>